<dbReference type="GO" id="GO:0004674">
    <property type="term" value="F:protein serine/threonine kinase activity"/>
    <property type="evidence" value="ECO:0007669"/>
    <property type="project" value="UniProtKB-KW"/>
</dbReference>
<dbReference type="PANTHER" id="PTHR48011:SF18">
    <property type="entry name" value="MITOGEN-ACTIVATED PROTEIN KINASE KINASE KINASE 19-RELATED"/>
    <property type="match status" value="1"/>
</dbReference>
<dbReference type="Gene3D" id="1.10.510.10">
    <property type="entry name" value="Transferase(Phosphotransferase) domain 1"/>
    <property type="match status" value="1"/>
</dbReference>
<dbReference type="InterPro" id="IPR000719">
    <property type="entry name" value="Prot_kinase_dom"/>
</dbReference>
<dbReference type="PROSITE" id="PS00107">
    <property type="entry name" value="PROTEIN_KINASE_ATP"/>
    <property type="match status" value="1"/>
</dbReference>
<dbReference type="CDD" id="cd06606">
    <property type="entry name" value="STKc_MAPKKK"/>
    <property type="match status" value="1"/>
</dbReference>
<feature type="binding site" evidence="5">
    <location>
        <position position="38"/>
    </location>
    <ligand>
        <name>ATP</name>
        <dbReference type="ChEBI" id="CHEBI:30616"/>
    </ligand>
</feature>
<evidence type="ECO:0000256" key="4">
    <source>
        <dbReference type="ARBA" id="ARBA00022840"/>
    </source>
</evidence>
<dbReference type="Pfam" id="PF00069">
    <property type="entry name" value="Pkinase"/>
    <property type="match status" value="1"/>
</dbReference>
<dbReference type="AlphaFoldDB" id="A0AAV1AJG9"/>
<evidence type="ECO:0000256" key="6">
    <source>
        <dbReference type="RuleBase" id="RU000304"/>
    </source>
</evidence>
<keyword evidence="4 5" id="KW-0067">ATP-binding</keyword>
<name>A0AAV1AJG9_VICFA</name>
<dbReference type="SUPFAM" id="SSF56112">
    <property type="entry name" value="Protein kinase-like (PK-like)"/>
    <property type="match status" value="1"/>
</dbReference>
<protein>
    <recommendedName>
        <fullName evidence="7">Protein kinase domain-containing protein</fullName>
    </recommendedName>
</protein>
<dbReference type="GO" id="GO:0007165">
    <property type="term" value="P:signal transduction"/>
    <property type="evidence" value="ECO:0007669"/>
    <property type="project" value="TreeGrafter"/>
</dbReference>
<evidence type="ECO:0000313" key="9">
    <source>
        <dbReference type="Proteomes" id="UP001157006"/>
    </source>
</evidence>
<dbReference type="SMART" id="SM00220">
    <property type="entry name" value="S_TKc"/>
    <property type="match status" value="1"/>
</dbReference>
<gene>
    <name evidence="8" type="ORF">VFH_IV125360</name>
</gene>
<sequence>MDWVRGESVGRGTFATVHLVIPKATSNYTIFPSPTAVKTSEVSTSYSLKNEKHVLDRLGSCQQIVSCFGDDYTFENGREYYNLFLEFASAGTLVDQVKFHGGRIPEQNIRGYTRSIVEGLNHIHSNGFVHCDIKLQNILVFHDGEIKIADFGLAKKSGEEQSRLECRGTPMYMSPESVIDGEHESPADIWALGCAMVEMMMGKPAWNLEKDSSMCSLLLRIGSGEESPMIPEDLSKEGKDFVEKCFIKDPRKRWTAEMLLNHPFIEEVKKNVNEASPRDHFDFIDWVSSVADLTPSSPEHEESCQWSFDSYSCSAADRIRQLVTVEVSVSWLESDSWISVR</sequence>
<dbReference type="EMBL" id="OX451739">
    <property type="protein sequence ID" value="CAI8609279.1"/>
    <property type="molecule type" value="Genomic_DNA"/>
</dbReference>
<dbReference type="InterPro" id="IPR052751">
    <property type="entry name" value="Plant_MAPKKK"/>
</dbReference>
<feature type="domain" description="Protein kinase" evidence="7">
    <location>
        <begin position="3"/>
        <end position="265"/>
    </location>
</feature>
<comment type="similarity">
    <text evidence="6">Belongs to the protein kinase superfamily.</text>
</comment>
<dbReference type="PROSITE" id="PS00108">
    <property type="entry name" value="PROTEIN_KINASE_ST"/>
    <property type="match status" value="1"/>
</dbReference>
<dbReference type="InterPro" id="IPR017441">
    <property type="entry name" value="Protein_kinase_ATP_BS"/>
</dbReference>
<dbReference type="Proteomes" id="UP001157006">
    <property type="component" value="Chromosome 4"/>
</dbReference>
<dbReference type="PANTHER" id="PTHR48011">
    <property type="entry name" value="CCR4-NOT TRANSCRIPTIONAL COMPLEX SUBUNIT CAF120-RELATED"/>
    <property type="match status" value="1"/>
</dbReference>
<evidence type="ECO:0000256" key="3">
    <source>
        <dbReference type="ARBA" id="ARBA00022777"/>
    </source>
</evidence>
<evidence type="ECO:0000259" key="7">
    <source>
        <dbReference type="PROSITE" id="PS50011"/>
    </source>
</evidence>
<keyword evidence="2 5" id="KW-0547">Nucleotide-binding</keyword>
<reference evidence="8 9" key="1">
    <citation type="submission" date="2023-01" db="EMBL/GenBank/DDBJ databases">
        <authorList>
            <person name="Kreplak J."/>
        </authorList>
    </citation>
    <scope>NUCLEOTIDE SEQUENCE [LARGE SCALE GENOMIC DNA]</scope>
</reference>
<dbReference type="PROSITE" id="PS50011">
    <property type="entry name" value="PROTEIN_KINASE_DOM"/>
    <property type="match status" value="1"/>
</dbReference>
<proteinExistence type="inferred from homology"/>
<keyword evidence="1" id="KW-0808">Transferase</keyword>
<evidence type="ECO:0000256" key="2">
    <source>
        <dbReference type="ARBA" id="ARBA00022741"/>
    </source>
</evidence>
<accession>A0AAV1AJG9</accession>
<dbReference type="InterPro" id="IPR008271">
    <property type="entry name" value="Ser/Thr_kinase_AS"/>
</dbReference>
<dbReference type="Gene3D" id="3.30.200.20">
    <property type="entry name" value="Phosphorylase Kinase, domain 1"/>
    <property type="match status" value="1"/>
</dbReference>
<keyword evidence="9" id="KW-1185">Reference proteome</keyword>
<organism evidence="8 9">
    <name type="scientific">Vicia faba</name>
    <name type="common">Broad bean</name>
    <name type="synonym">Faba vulgaris</name>
    <dbReference type="NCBI Taxonomy" id="3906"/>
    <lineage>
        <taxon>Eukaryota</taxon>
        <taxon>Viridiplantae</taxon>
        <taxon>Streptophyta</taxon>
        <taxon>Embryophyta</taxon>
        <taxon>Tracheophyta</taxon>
        <taxon>Spermatophyta</taxon>
        <taxon>Magnoliopsida</taxon>
        <taxon>eudicotyledons</taxon>
        <taxon>Gunneridae</taxon>
        <taxon>Pentapetalae</taxon>
        <taxon>rosids</taxon>
        <taxon>fabids</taxon>
        <taxon>Fabales</taxon>
        <taxon>Fabaceae</taxon>
        <taxon>Papilionoideae</taxon>
        <taxon>50 kb inversion clade</taxon>
        <taxon>NPAAA clade</taxon>
        <taxon>Hologalegina</taxon>
        <taxon>IRL clade</taxon>
        <taxon>Fabeae</taxon>
        <taxon>Vicia</taxon>
    </lineage>
</organism>
<dbReference type="GO" id="GO:0005524">
    <property type="term" value="F:ATP binding"/>
    <property type="evidence" value="ECO:0007669"/>
    <property type="project" value="UniProtKB-UniRule"/>
</dbReference>
<evidence type="ECO:0000313" key="8">
    <source>
        <dbReference type="EMBL" id="CAI8609279.1"/>
    </source>
</evidence>
<evidence type="ECO:0000256" key="5">
    <source>
        <dbReference type="PROSITE-ProRule" id="PRU10141"/>
    </source>
</evidence>
<dbReference type="InterPro" id="IPR011009">
    <property type="entry name" value="Kinase-like_dom_sf"/>
</dbReference>
<evidence type="ECO:0000256" key="1">
    <source>
        <dbReference type="ARBA" id="ARBA00022679"/>
    </source>
</evidence>
<keyword evidence="3" id="KW-0418">Kinase</keyword>
<keyword evidence="6" id="KW-0723">Serine/threonine-protein kinase</keyword>